<reference evidence="2" key="1">
    <citation type="submission" date="2016-02" db="EMBL/GenBank/DDBJ databases">
        <title>Genome sequence of Bacillus trypoxylicola KCTC 13244(T).</title>
        <authorList>
            <person name="Jeong H."/>
            <person name="Park S.-H."/>
            <person name="Choi S.-K."/>
        </authorList>
    </citation>
    <scope>NUCLEOTIDE SEQUENCE [LARGE SCALE GENOMIC DNA]</scope>
    <source>
        <strain evidence="2">KCTC 13244</strain>
    </source>
</reference>
<dbReference type="EMBL" id="LTAO01000002">
    <property type="protein sequence ID" value="KYG34373.1"/>
    <property type="molecule type" value="Genomic_DNA"/>
</dbReference>
<dbReference type="Pfam" id="PF17370">
    <property type="entry name" value="DUF5392"/>
    <property type="match status" value="1"/>
</dbReference>
<dbReference type="InterPro" id="IPR020205">
    <property type="entry name" value="Uncharacterised_YwnF_TM"/>
</dbReference>
<keyword evidence="3" id="KW-1185">Reference proteome</keyword>
<keyword evidence="1" id="KW-0812">Transmembrane</keyword>
<sequence>MNPFSIKEAPEFIQKELEQIQEHIAPTLKKSLTFSFVSFPLIGFSFINIFFLIALVPDTAPKMIPIILYAIIGSIGFALLKESVIKNKEIQKSGIAYMKERIENSHIVKDDIKVRYVQSINKEASKAIHIFCEFLTYEHNRSAFHTEKTTNY</sequence>
<organism evidence="2 3">
    <name type="scientific">Alkalihalobacillus trypoxylicola</name>
    <dbReference type="NCBI Taxonomy" id="519424"/>
    <lineage>
        <taxon>Bacteria</taxon>
        <taxon>Bacillati</taxon>
        <taxon>Bacillota</taxon>
        <taxon>Bacilli</taxon>
        <taxon>Bacillales</taxon>
        <taxon>Bacillaceae</taxon>
        <taxon>Alkalihalobacillus</taxon>
    </lineage>
</organism>
<evidence type="ECO:0000313" key="2">
    <source>
        <dbReference type="EMBL" id="KYG34373.1"/>
    </source>
</evidence>
<proteinExistence type="predicted"/>
<protein>
    <recommendedName>
        <fullName evidence="4">YwnF</fullName>
    </recommendedName>
</protein>
<dbReference type="RefSeq" id="WP_061947540.1">
    <property type="nucleotide sequence ID" value="NZ_LTAO01000002.1"/>
</dbReference>
<dbReference type="Proteomes" id="UP000075806">
    <property type="component" value="Unassembled WGS sequence"/>
</dbReference>
<keyword evidence="1" id="KW-1133">Transmembrane helix</keyword>
<feature type="transmembrane region" description="Helical" evidence="1">
    <location>
        <begin position="36"/>
        <end position="57"/>
    </location>
</feature>
<evidence type="ECO:0008006" key="4">
    <source>
        <dbReference type="Google" id="ProtNLM"/>
    </source>
</evidence>
<accession>A0A162F2Y4</accession>
<dbReference type="STRING" id="519424.AZF04_14375"/>
<keyword evidence="1" id="KW-0472">Membrane</keyword>
<dbReference type="AlphaFoldDB" id="A0A162F2Y4"/>
<gene>
    <name evidence="2" type="ORF">AZF04_14375</name>
</gene>
<feature type="transmembrane region" description="Helical" evidence="1">
    <location>
        <begin position="63"/>
        <end position="80"/>
    </location>
</feature>
<name>A0A162F2Y4_9BACI</name>
<evidence type="ECO:0000313" key="3">
    <source>
        <dbReference type="Proteomes" id="UP000075806"/>
    </source>
</evidence>
<comment type="caution">
    <text evidence="2">The sequence shown here is derived from an EMBL/GenBank/DDBJ whole genome shotgun (WGS) entry which is preliminary data.</text>
</comment>
<evidence type="ECO:0000256" key="1">
    <source>
        <dbReference type="SAM" id="Phobius"/>
    </source>
</evidence>
<dbReference type="OrthoDB" id="2451415at2"/>